<dbReference type="AlphaFoldDB" id="A9EWK4"/>
<dbReference type="HOGENOM" id="CLU_1659587_0_0_7"/>
<dbReference type="Proteomes" id="UP000002139">
    <property type="component" value="Chromosome"/>
</dbReference>
<organism evidence="1 2">
    <name type="scientific">Sorangium cellulosum (strain So ce56)</name>
    <name type="common">Polyangium cellulosum (strain So ce56)</name>
    <dbReference type="NCBI Taxonomy" id="448385"/>
    <lineage>
        <taxon>Bacteria</taxon>
        <taxon>Pseudomonadati</taxon>
        <taxon>Myxococcota</taxon>
        <taxon>Polyangia</taxon>
        <taxon>Polyangiales</taxon>
        <taxon>Polyangiaceae</taxon>
        <taxon>Sorangium</taxon>
    </lineage>
</organism>
<dbReference type="BioCyc" id="SCEL448385:SCE_RS21415-MONOMER"/>
<protein>
    <submittedName>
        <fullName evidence="1">Uncharacterized protein</fullName>
    </submittedName>
</protein>
<evidence type="ECO:0000313" key="2">
    <source>
        <dbReference type="Proteomes" id="UP000002139"/>
    </source>
</evidence>
<dbReference type="OrthoDB" id="5531764at2"/>
<accession>A9EWK4</accession>
<evidence type="ECO:0000313" key="1">
    <source>
        <dbReference type="EMBL" id="CAN94328.1"/>
    </source>
</evidence>
<dbReference type="EMBL" id="AM746676">
    <property type="protein sequence ID" value="CAN94328.1"/>
    <property type="molecule type" value="Genomic_DNA"/>
</dbReference>
<name>A9EWK4_SORC5</name>
<proteinExistence type="predicted"/>
<sequence>MNSARCDVSISFDDVEYGGHAEFNADATYALTYTPRGPMKMVIGMPCVDADGVSKTCAELDEEMRAAPLAEESLFQSGRCGMIGEDCVCDLFVREDPRTEAGVWGVLGTTLVTQEDGEEWGFNDRAFCVEGSSFTLGTETLTEENEGKPMKRFMRLTKR</sequence>
<reference evidence="1 2" key="1">
    <citation type="journal article" date="2007" name="Nat. Biotechnol.">
        <title>Complete genome sequence of the myxobacterium Sorangium cellulosum.</title>
        <authorList>
            <person name="Schneiker S."/>
            <person name="Perlova O."/>
            <person name="Kaiser O."/>
            <person name="Gerth K."/>
            <person name="Alici A."/>
            <person name="Altmeyer M.O."/>
            <person name="Bartels D."/>
            <person name="Bekel T."/>
            <person name="Beyer S."/>
            <person name="Bode E."/>
            <person name="Bode H.B."/>
            <person name="Bolten C.J."/>
            <person name="Choudhuri J.V."/>
            <person name="Doss S."/>
            <person name="Elnakady Y.A."/>
            <person name="Frank B."/>
            <person name="Gaigalat L."/>
            <person name="Goesmann A."/>
            <person name="Groeger C."/>
            <person name="Gross F."/>
            <person name="Jelsbak L."/>
            <person name="Jelsbak L."/>
            <person name="Kalinowski J."/>
            <person name="Kegler C."/>
            <person name="Knauber T."/>
            <person name="Konietzny S."/>
            <person name="Kopp M."/>
            <person name="Krause L."/>
            <person name="Krug D."/>
            <person name="Linke B."/>
            <person name="Mahmud T."/>
            <person name="Martinez-Arias R."/>
            <person name="McHardy A.C."/>
            <person name="Merai M."/>
            <person name="Meyer F."/>
            <person name="Mormann S."/>
            <person name="Munoz-Dorado J."/>
            <person name="Perez J."/>
            <person name="Pradella S."/>
            <person name="Rachid S."/>
            <person name="Raddatz G."/>
            <person name="Rosenau F."/>
            <person name="Rueckert C."/>
            <person name="Sasse F."/>
            <person name="Scharfe M."/>
            <person name="Schuster S.C."/>
            <person name="Suen G."/>
            <person name="Treuner-Lange A."/>
            <person name="Velicer G.J."/>
            <person name="Vorholter F.-J."/>
            <person name="Weissman K.J."/>
            <person name="Welch R.D."/>
            <person name="Wenzel S.C."/>
            <person name="Whitworth D.E."/>
            <person name="Wilhelm S."/>
            <person name="Wittmann C."/>
            <person name="Bloecker H."/>
            <person name="Puehler A."/>
            <person name="Mueller R."/>
        </authorList>
    </citation>
    <scope>NUCLEOTIDE SEQUENCE [LARGE SCALE GENOMIC DNA]</scope>
    <source>
        <strain evidence="2">So ce56</strain>
    </source>
</reference>
<gene>
    <name evidence="1" type="ordered locus">sce4165</name>
</gene>
<dbReference type="KEGG" id="scl:sce4165"/>
<keyword evidence="2" id="KW-1185">Reference proteome</keyword>
<dbReference type="RefSeq" id="WP_012236798.1">
    <property type="nucleotide sequence ID" value="NC_010162.1"/>
</dbReference>